<evidence type="ECO:0000313" key="1">
    <source>
        <dbReference type="EMBL" id="JAH66919.1"/>
    </source>
</evidence>
<dbReference type="AlphaFoldDB" id="A0A0E9UM48"/>
<name>A0A0E9UM48_ANGAN</name>
<sequence>MTRPHLSHTVRRSKIMVTQFKRSQAETVTAITL</sequence>
<protein>
    <submittedName>
        <fullName evidence="1">Uncharacterized protein</fullName>
    </submittedName>
</protein>
<reference evidence="1" key="1">
    <citation type="submission" date="2014-11" db="EMBL/GenBank/DDBJ databases">
        <authorList>
            <person name="Amaro Gonzalez C."/>
        </authorList>
    </citation>
    <scope>NUCLEOTIDE SEQUENCE</scope>
</reference>
<proteinExistence type="predicted"/>
<organism evidence="1">
    <name type="scientific">Anguilla anguilla</name>
    <name type="common">European freshwater eel</name>
    <name type="synonym">Muraena anguilla</name>
    <dbReference type="NCBI Taxonomy" id="7936"/>
    <lineage>
        <taxon>Eukaryota</taxon>
        <taxon>Metazoa</taxon>
        <taxon>Chordata</taxon>
        <taxon>Craniata</taxon>
        <taxon>Vertebrata</taxon>
        <taxon>Euteleostomi</taxon>
        <taxon>Actinopterygii</taxon>
        <taxon>Neopterygii</taxon>
        <taxon>Teleostei</taxon>
        <taxon>Anguilliformes</taxon>
        <taxon>Anguillidae</taxon>
        <taxon>Anguilla</taxon>
    </lineage>
</organism>
<dbReference type="EMBL" id="GBXM01041658">
    <property type="protein sequence ID" value="JAH66919.1"/>
    <property type="molecule type" value="Transcribed_RNA"/>
</dbReference>
<reference evidence="1" key="2">
    <citation type="journal article" date="2015" name="Fish Shellfish Immunol.">
        <title>Early steps in the European eel (Anguilla anguilla)-Vibrio vulnificus interaction in the gills: Role of the RtxA13 toxin.</title>
        <authorList>
            <person name="Callol A."/>
            <person name="Pajuelo D."/>
            <person name="Ebbesson L."/>
            <person name="Teles M."/>
            <person name="MacKenzie S."/>
            <person name="Amaro C."/>
        </authorList>
    </citation>
    <scope>NUCLEOTIDE SEQUENCE</scope>
</reference>
<accession>A0A0E9UM48</accession>